<gene>
    <name evidence="1" type="ORF">B0A54_01485</name>
</gene>
<dbReference type="EMBL" id="NAJP01000004">
    <property type="protein sequence ID" value="TKA47994.1"/>
    <property type="molecule type" value="Genomic_DNA"/>
</dbReference>
<dbReference type="AlphaFoldDB" id="A0A4U0VG21"/>
<protein>
    <submittedName>
        <fullName evidence="1">Uncharacterized protein</fullName>
    </submittedName>
</protein>
<name>A0A4U0VG21_9PEZI</name>
<reference evidence="1 2" key="1">
    <citation type="submission" date="2017-03" db="EMBL/GenBank/DDBJ databases">
        <title>Genomes of endolithic fungi from Antarctica.</title>
        <authorList>
            <person name="Coleine C."/>
            <person name="Masonjones S."/>
            <person name="Stajich J.E."/>
        </authorList>
    </citation>
    <scope>NUCLEOTIDE SEQUENCE [LARGE SCALE GENOMIC DNA]</scope>
    <source>
        <strain evidence="1 2">CCFEE 5311</strain>
    </source>
</reference>
<evidence type="ECO:0000313" key="1">
    <source>
        <dbReference type="EMBL" id="TKA47994.1"/>
    </source>
</evidence>
<proteinExistence type="predicted"/>
<dbReference type="OrthoDB" id="3817441at2759"/>
<comment type="caution">
    <text evidence="1">The sequence shown here is derived from an EMBL/GenBank/DDBJ whole genome shotgun (WGS) entry which is preliminary data.</text>
</comment>
<evidence type="ECO:0000313" key="2">
    <source>
        <dbReference type="Proteomes" id="UP000310066"/>
    </source>
</evidence>
<organism evidence="1 2">
    <name type="scientific">Friedmanniomyces endolithicus</name>
    <dbReference type="NCBI Taxonomy" id="329885"/>
    <lineage>
        <taxon>Eukaryota</taxon>
        <taxon>Fungi</taxon>
        <taxon>Dikarya</taxon>
        <taxon>Ascomycota</taxon>
        <taxon>Pezizomycotina</taxon>
        <taxon>Dothideomycetes</taxon>
        <taxon>Dothideomycetidae</taxon>
        <taxon>Mycosphaerellales</taxon>
        <taxon>Teratosphaeriaceae</taxon>
        <taxon>Friedmanniomyces</taxon>
    </lineage>
</organism>
<sequence length="69" mass="7846">MSRMLTRRQVPGIIPATGKKHRHYDGKANEPFVDDYLVPAERTKRTGRTTAKLDEKVQGIARGRTFYGT</sequence>
<accession>A0A4U0VG21</accession>
<dbReference type="Proteomes" id="UP000310066">
    <property type="component" value="Unassembled WGS sequence"/>
</dbReference>